<feature type="compositionally biased region" description="Polar residues" evidence="1">
    <location>
        <begin position="142"/>
        <end position="164"/>
    </location>
</feature>
<dbReference type="InterPro" id="IPR056722">
    <property type="entry name" value="DUF7820"/>
</dbReference>
<dbReference type="EMBL" id="WWBZ02000033">
    <property type="protein sequence ID" value="KAF4306837.1"/>
    <property type="molecule type" value="Genomic_DNA"/>
</dbReference>
<evidence type="ECO:0000313" key="6">
    <source>
        <dbReference type="Proteomes" id="UP000572817"/>
    </source>
</evidence>
<proteinExistence type="predicted"/>
<evidence type="ECO:0000259" key="4">
    <source>
        <dbReference type="Pfam" id="PF25130"/>
    </source>
</evidence>
<evidence type="ECO:0000256" key="1">
    <source>
        <dbReference type="SAM" id="MobiDB-lite"/>
    </source>
</evidence>
<sequence>MDGRQPPSDDHEPPSNSRNPNVFDDEYALDREHDSEHGFGVADGFRPGNENRGSITGNTAAALDHRASLRSSVRHSISENFPLDTKSPSPAPQPRNSIAKGGHAPRSSLSMANDGPNFSTSERSNTYSPAPRLPQLSHRASIASTSSFATEHASQSGFAGNSGPSHPYGMYPQGTGLARSESVTTTSTMQTSRRSMSNRGPAHPYAMYPQNSFGDDDPDEIRPAPAQNQIPVGFPGLGQGYHRQIGPDGEEQDIIGPDGHLEQLPPYSRFPEEGPTKASLMAVPEEFDLVTGPDAAAGAQSRNLAASPTGHAPGATMSQEALPSSNSSMMMQPMANGQTTPQSQEPLQPQDRSLSDGANQQASESPDDKTWSEKTWKEKRKTRILWGKVPLWVLITAIVIIVILAVILGVVIGTFMAKEHMKDGGKDKGTAMVTVISTESLFDASNIPIPTGLPNLPLGKYALPIRSPDVSSNECLTNSEQNDAWSCNVEGPPLEINLGTSGKANSYAMWLQPLANTTYINYGSQAPNLKPQSLSLVTDLDNPSDGPAWHFQTLYDKIVVLRDEDFTSGGNTKRHAHAQDGGDGKPWPPDGFSMPDGFRGPRHQVVAGDTPWYCIWNSTFIEAFVYVQQNTSAASSAVSTAGTPTSTGSASPASSYATPAPTSSSPSTGTVAPTTTTAVPTVERRGSDSEIQWYPRIVKIEERRMSTKETPYCQKMQLLDNGEMVAVPDSNGNPIIVQLSESDPDYDNYKNGGSKAARPWRQTWREEIPPPGARKIMRTLNTSLLLLHHARFCGLTAGFTAHQRVGAVGARIFAFRARRRSSTSAVLQPLRAIRREALQSLHAFASEPAKFTSTLPYPSPALARCPASIVPQSFVWKAVHPRQRLRRIRGARPQNPQALTREPTHRLHDAPASIELVHRCRPTRCSSTMRPQQLLAAALTLSSLSAAWPWPPNVDDMKAVMGIENLFKRENWLYVRQDNNDNTSESSSAAAKTTDSKSDTASASNSEKTTAAETASKTGTDSAAATTDGSSNSGSGTNTASQTGKTTGSATGSGTKTSKKGSKSTSYDARLPAGGISMITPAATDSSQYYKIGDWVSFAWNYTSLSATPSAINVLASCSKNQETYTLAQNMSVHETNMVFWDTGEYQKTATKSLIQETYTLIVYDAGSSISATAAAGYLGVANTFQFAMYSPQPYTPRSEWQCTGCNAAGTSVEAQTVRFLFGTFAITVVTFTWFVIGVGVV</sequence>
<feature type="region of interest" description="Disordered" evidence="1">
    <location>
        <begin position="979"/>
        <end position="1067"/>
    </location>
</feature>
<dbReference type="Pfam" id="PF23585">
    <property type="entry name" value="DUF7137"/>
    <property type="match status" value="1"/>
</dbReference>
<dbReference type="Proteomes" id="UP000572817">
    <property type="component" value="Unassembled WGS sequence"/>
</dbReference>
<comment type="caution">
    <text evidence="5">The sequence shown here is derived from an EMBL/GenBank/DDBJ whole genome shotgun (WGS) entry which is preliminary data.</text>
</comment>
<organism evidence="5 6">
    <name type="scientific">Botryosphaeria dothidea</name>
    <dbReference type="NCBI Taxonomy" id="55169"/>
    <lineage>
        <taxon>Eukaryota</taxon>
        <taxon>Fungi</taxon>
        <taxon>Dikarya</taxon>
        <taxon>Ascomycota</taxon>
        <taxon>Pezizomycotina</taxon>
        <taxon>Dothideomycetes</taxon>
        <taxon>Dothideomycetes incertae sedis</taxon>
        <taxon>Botryosphaeriales</taxon>
        <taxon>Botryosphaeriaceae</taxon>
        <taxon>Botryosphaeria</taxon>
    </lineage>
</organism>
<feature type="domain" description="DUF7137" evidence="3">
    <location>
        <begin position="1071"/>
        <end position="1204"/>
    </location>
</feature>
<keyword evidence="2" id="KW-0472">Membrane</keyword>
<reference evidence="5" key="1">
    <citation type="submission" date="2020-04" db="EMBL/GenBank/DDBJ databases">
        <title>Genome Assembly and Annotation of Botryosphaeria dothidea sdau 11-99, a Latent Pathogen of Apple Fruit Ring Rot in China.</title>
        <authorList>
            <person name="Yu C."/>
            <person name="Diao Y."/>
            <person name="Lu Q."/>
            <person name="Zhao J."/>
            <person name="Cui S."/>
            <person name="Peng C."/>
            <person name="He B."/>
            <person name="Liu H."/>
        </authorList>
    </citation>
    <scope>NUCLEOTIDE SEQUENCE [LARGE SCALE GENOMIC DNA]</scope>
    <source>
        <strain evidence="5">Sdau11-99</strain>
    </source>
</reference>
<keyword evidence="2" id="KW-0812">Transmembrane</keyword>
<feature type="compositionally biased region" description="Low complexity" evidence="1">
    <location>
        <begin position="182"/>
        <end position="197"/>
    </location>
</feature>
<feature type="compositionally biased region" description="Low complexity" evidence="1">
    <location>
        <begin position="323"/>
        <end position="334"/>
    </location>
</feature>
<feature type="domain" description="DUF7820" evidence="4">
    <location>
        <begin position="438"/>
        <end position="757"/>
    </location>
</feature>
<feature type="compositionally biased region" description="Basic and acidic residues" evidence="1">
    <location>
        <begin position="1"/>
        <end position="13"/>
    </location>
</feature>
<feature type="compositionally biased region" description="Polar residues" evidence="1">
    <location>
        <begin position="107"/>
        <end position="128"/>
    </location>
</feature>
<feature type="transmembrane region" description="Helical" evidence="2">
    <location>
        <begin position="1220"/>
        <end position="1241"/>
    </location>
</feature>
<dbReference type="PANTHER" id="PTHR42078:SF1">
    <property type="entry name" value="GLUCAN 1, 4-ALPHA-GLUCOSIDASE"/>
    <property type="match status" value="1"/>
</dbReference>
<dbReference type="InterPro" id="IPR055561">
    <property type="entry name" value="DUF7137"/>
</dbReference>
<feature type="region of interest" description="Disordered" evidence="1">
    <location>
        <begin position="638"/>
        <end position="687"/>
    </location>
</feature>
<dbReference type="AlphaFoldDB" id="A0A8H4N8W4"/>
<keyword evidence="2" id="KW-1133">Transmembrane helix</keyword>
<evidence type="ECO:0000313" key="5">
    <source>
        <dbReference type="EMBL" id="KAF4306837.1"/>
    </source>
</evidence>
<feature type="compositionally biased region" description="Low complexity" evidence="1">
    <location>
        <begin position="982"/>
        <end position="1056"/>
    </location>
</feature>
<feature type="compositionally biased region" description="Polar residues" evidence="1">
    <location>
        <begin position="69"/>
        <end position="79"/>
    </location>
</feature>
<protein>
    <submittedName>
        <fullName evidence="5">Uncharacterized protein</fullName>
    </submittedName>
</protein>
<accession>A0A8H4N8W4</accession>
<feature type="compositionally biased region" description="Basic and acidic residues" evidence="1">
    <location>
        <begin position="28"/>
        <end position="37"/>
    </location>
</feature>
<dbReference type="PANTHER" id="PTHR42078">
    <property type="entry name" value="GLUCAN 1, 4-ALPHA-GLUCOSIDASE"/>
    <property type="match status" value="1"/>
</dbReference>
<feature type="region of interest" description="Disordered" evidence="1">
    <location>
        <begin position="569"/>
        <end position="598"/>
    </location>
</feature>
<feature type="transmembrane region" description="Helical" evidence="2">
    <location>
        <begin position="389"/>
        <end position="416"/>
    </location>
</feature>
<gene>
    <name evidence="5" type="ORF">GTA08_BOTSDO05993</name>
</gene>
<evidence type="ECO:0000259" key="3">
    <source>
        <dbReference type="Pfam" id="PF23585"/>
    </source>
</evidence>
<feature type="region of interest" description="Disordered" evidence="1">
    <location>
        <begin position="298"/>
        <end position="374"/>
    </location>
</feature>
<dbReference type="Pfam" id="PF25130">
    <property type="entry name" value="DUF7820"/>
    <property type="match status" value="1"/>
</dbReference>
<feature type="compositionally biased region" description="Polar residues" evidence="1">
    <location>
        <begin position="335"/>
        <end position="364"/>
    </location>
</feature>
<name>A0A8H4N8W4_9PEZI</name>
<evidence type="ECO:0000256" key="2">
    <source>
        <dbReference type="SAM" id="Phobius"/>
    </source>
</evidence>
<keyword evidence="6" id="KW-1185">Reference proteome</keyword>
<feature type="region of interest" description="Disordered" evidence="1">
    <location>
        <begin position="1"/>
        <end position="276"/>
    </location>
</feature>
<feature type="compositionally biased region" description="Low complexity" evidence="1">
    <location>
        <begin position="638"/>
        <end position="681"/>
    </location>
</feature>
<dbReference type="OrthoDB" id="5384459at2759"/>